<name>B6BGR3_SULGG</name>
<feature type="signal peptide" evidence="9">
    <location>
        <begin position="1"/>
        <end position="18"/>
    </location>
</feature>
<evidence type="ECO:0000256" key="3">
    <source>
        <dbReference type="ARBA" id="ARBA00012865"/>
    </source>
</evidence>
<protein>
    <recommendedName>
        <fullName evidence="3">beta-lactamase</fullName>
        <ecNumber evidence="3">3.5.2.6</ecNumber>
    </recommendedName>
</protein>
<evidence type="ECO:0000313" key="10">
    <source>
        <dbReference type="EMBL" id="EHP29694.1"/>
    </source>
</evidence>
<evidence type="ECO:0000256" key="5">
    <source>
        <dbReference type="ARBA" id="ARBA00022801"/>
    </source>
</evidence>
<accession>H1FYZ9</accession>
<dbReference type="Gene3D" id="1.25.40.10">
    <property type="entry name" value="Tetratricopeptide repeat domain"/>
    <property type="match status" value="1"/>
</dbReference>
<comment type="catalytic activity">
    <reaction evidence="1">
        <text>a beta-lactam + H2O = a substituted beta-amino acid</text>
        <dbReference type="Rhea" id="RHEA:20401"/>
        <dbReference type="ChEBI" id="CHEBI:15377"/>
        <dbReference type="ChEBI" id="CHEBI:35627"/>
        <dbReference type="ChEBI" id="CHEBI:140347"/>
        <dbReference type="EC" id="3.5.2.6"/>
    </reaction>
</comment>
<dbReference type="eggNOG" id="COG0790">
    <property type="taxonomic scope" value="Bacteria"/>
</dbReference>
<dbReference type="SUPFAM" id="SSF81901">
    <property type="entry name" value="HCP-like"/>
    <property type="match status" value="1"/>
</dbReference>
<dbReference type="OrthoDB" id="5329840at2"/>
<dbReference type="GO" id="GO:0008800">
    <property type="term" value="F:beta-lactamase activity"/>
    <property type="evidence" value="ECO:0007669"/>
    <property type="project" value="UniProtKB-EC"/>
</dbReference>
<keyword evidence="6" id="KW-0802">TPR repeat</keyword>
<evidence type="ECO:0000313" key="11">
    <source>
        <dbReference type="Proteomes" id="UP000006431"/>
    </source>
</evidence>
<dbReference type="HOGENOM" id="CLU_2071944_0_0_7"/>
<evidence type="ECO:0000256" key="1">
    <source>
        <dbReference type="ARBA" id="ARBA00001526"/>
    </source>
</evidence>
<dbReference type="EC" id="3.5.2.6" evidence="3"/>
<sequence length="118" mass="13395">MIKIIISIAIFLSANLIANQKFEQSCNEGKMQYCIELGMLYYNGEGVKKDIKKSQIFFKKACKNRVSRGCYYLGYTFLRGGEGVEKSNRKAMLSFGRGCNIGSERSCVQYHKLKSKGH</sequence>
<organism evidence="10 11">
    <name type="scientific">Sulfurimonas gotlandica (strain DSM 19862 / JCM 16533 / GD1)</name>
    <dbReference type="NCBI Taxonomy" id="929558"/>
    <lineage>
        <taxon>Bacteria</taxon>
        <taxon>Pseudomonadati</taxon>
        <taxon>Campylobacterota</taxon>
        <taxon>Epsilonproteobacteria</taxon>
        <taxon>Campylobacterales</taxon>
        <taxon>Sulfurimonadaceae</taxon>
        <taxon>Sulfurimonas</taxon>
    </lineage>
</organism>
<keyword evidence="9" id="KW-0732">Signal</keyword>
<dbReference type="InterPro" id="IPR011990">
    <property type="entry name" value="TPR-like_helical_dom_sf"/>
</dbReference>
<dbReference type="STRING" id="929558.SMGD1_1170"/>
<evidence type="ECO:0000256" key="9">
    <source>
        <dbReference type="SAM" id="SignalP"/>
    </source>
</evidence>
<keyword evidence="8" id="KW-0046">Antibiotic resistance</keyword>
<proteinExistence type="inferred from homology"/>
<feature type="chain" id="PRO_5039924801" description="beta-lactamase" evidence="9">
    <location>
        <begin position="19"/>
        <end position="118"/>
    </location>
</feature>
<dbReference type="InterPro" id="IPR040239">
    <property type="entry name" value="HcpB-like"/>
</dbReference>
<dbReference type="Pfam" id="PF08238">
    <property type="entry name" value="Sel1"/>
    <property type="match status" value="2"/>
</dbReference>
<dbReference type="PANTHER" id="PTHR13891">
    <property type="entry name" value="CYTOCHROME C OXIDASE ASSEMBLY FACTOR 7"/>
    <property type="match status" value="1"/>
</dbReference>
<dbReference type="Proteomes" id="UP000006431">
    <property type="component" value="Unassembled WGS sequence"/>
</dbReference>
<comment type="caution">
    <text evidence="10">The sequence shown here is derived from an EMBL/GenBank/DDBJ whole genome shotgun (WGS) entry which is preliminary data.</text>
</comment>
<keyword evidence="4" id="KW-0677">Repeat</keyword>
<evidence type="ECO:0000256" key="6">
    <source>
        <dbReference type="ARBA" id="ARBA00022803"/>
    </source>
</evidence>
<dbReference type="GO" id="GO:0046677">
    <property type="term" value="P:response to antibiotic"/>
    <property type="evidence" value="ECO:0007669"/>
    <property type="project" value="UniProtKB-KW"/>
</dbReference>
<evidence type="ECO:0000256" key="8">
    <source>
        <dbReference type="ARBA" id="ARBA00023251"/>
    </source>
</evidence>
<comment type="similarity">
    <text evidence="2">Belongs to the hcp beta-lactamase family.</text>
</comment>
<evidence type="ECO:0000256" key="4">
    <source>
        <dbReference type="ARBA" id="ARBA00022737"/>
    </source>
</evidence>
<gene>
    <name evidence="10" type="ORF">SMGD1_1170</name>
</gene>
<evidence type="ECO:0000256" key="2">
    <source>
        <dbReference type="ARBA" id="ARBA00008486"/>
    </source>
</evidence>
<evidence type="ECO:0000256" key="7">
    <source>
        <dbReference type="ARBA" id="ARBA00023157"/>
    </source>
</evidence>
<keyword evidence="5" id="KW-0378">Hydrolase</keyword>
<dbReference type="PANTHER" id="PTHR13891:SF1">
    <property type="entry name" value="CYTOCHROME C OXIDASE ASSEMBLY FACTOR 7"/>
    <property type="match status" value="1"/>
</dbReference>
<accession>B6BGR3</accession>
<dbReference type="AlphaFoldDB" id="B6BGR3"/>
<dbReference type="PATRIC" id="fig|929558.5.peg.1162"/>
<reference evidence="10 11" key="1">
    <citation type="journal article" date="2012" name="Proc. Natl. Acad. Sci. U.S.A.">
        <title>Genome and physiology of a model Epsilonproteobacterium responsible for sulfide detoxification in marine oxygen depletion zones.</title>
        <authorList>
            <person name="Grote J."/>
            <person name="Schott T."/>
            <person name="Bruckner C.G."/>
            <person name="Glockner F.O."/>
            <person name="Jost G."/>
            <person name="Teeling H."/>
            <person name="Labrenz M."/>
            <person name="Jurgens K."/>
        </authorList>
    </citation>
    <scope>NUCLEOTIDE SEQUENCE [LARGE SCALE GENOMIC DNA]</scope>
    <source>
        <strain evidence="10 11">GD1</strain>
    </source>
</reference>
<keyword evidence="7" id="KW-1015">Disulfide bond</keyword>
<dbReference type="InterPro" id="IPR006597">
    <property type="entry name" value="Sel1-like"/>
</dbReference>
<dbReference type="RefSeq" id="WP_008335277.1">
    <property type="nucleotide sequence ID" value="NZ_AFRZ01000001.1"/>
</dbReference>
<dbReference type="EMBL" id="AFRZ01000001">
    <property type="protein sequence ID" value="EHP29694.1"/>
    <property type="molecule type" value="Genomic_DNA"/>
</dbReference>
<keyword evidence="11" id="KW-1185">Reference proteome</keyword>
<dbReference type="SMART" id="SM00671">
    <property type="entry name" value="SEL1"/>
    <property type="match status" value="2"/>
</dbReference>